<keyword evidence="3" id="KW-1185">Reference proteome</keyword>
<keyword evidence="1" id="KW-0175">Coiled coil</keyword>
<dbReference type="InterPro" id="IPR021804">
    <property type="entry name" value="DUF3375"/>
</dbReference>
<proteinExistence type="predicted"/>
<dbReference type="Pfam" id="PF11855">
    <property type="entry name" value="DUF3375"/>
    <property type="match status" value="1"/>
</dbReference>
<evidence type="ECO:0000313" key="2">
    <source>
        <dbReference type="EMBL" id="MCD1653375.1"/>
    </source>
</evidence>
<organism evidence="2 3">
    <name type="scientific">Teretinema zuelzerae</name>
    <dbReference type="NCBI Taxonomy" id="156"/>
    <lineage>
        <taxon>Bacteria</taxon>
        <taxon>Pseudomonadati</taxon>
        <taxon>Spirochaetota</taxon>
        <taxon>Spirochaetia</taxon>
        <taxon>Spirochaetales</taxon>
        <taxon>Treponemataceae</taxon>
        <taxon>Teretinema</taxon>
    </lineage>
</organism>
<accession>A0AAE3EEW1</accession>
<evidence type="ECO:0000313" key="3">
    <source>
        <dbReference type="Proteomes" id="UP001198163"/>
    </source>
</evidence>
<protein>
    <submittedName>
        <fullName evidence="2">DUF3375 domain-containing protein</fullName>
    </submittedName>
</protein>
<comment type="caution">
    <text evidence="2">The sequence shown here is derived from an EMBL/GenBank/DDBJ whole genome shotgun (WGS) entry which is preliminary data.</text>
</comment>
<feature type="coiled-coil region" evidence="1">
    <location>
        <begin position="145"/>
        <end position="172"/>
    </location>
</feature>
<dbReference type="RefSeq" id="WP_230752312.1">
    <property type="nucleotide sequence ID" value="NZ_JAINWA010000001.1"/>
</dbReference>
<dbReference type="Proteomes" id="UP001198163">
    <property type="component" value="Unassembled WGS sequence"/>
</dbReference>
<gene>
    <name evidence="2" type="ORF">K7J14_01515</name>
</gene>
<evidence type="ECO:0000256" key="1">
    <source>
        <dbReference type="SAM" id="Coils"/>
    </source>
</evidence>
<name>A0AAE3EEW1_9SPIR</name>
<dbReference type="AlphaFoldDB" id="A0AAE3EEW1"/>
<sequence length="390" mass="46147">MALDFDTLAHHRKNHPAWRLFMADNAAMVASFLDRTFRENNVRQVSETDLILALDDYQRTLAERLEGDPFPRTAAEYLTEWTSDSRGWLRKFYPQGSDTPHYDLTPEAEKALSWMEQLSGSGFLGTEGRLNLCFDLLRQVVHGTEENRELRMKALKKQKKEVEAEIERLKKGEFTGLTDRELRERFQQFRQTARDLLGDFRAVERNFMDLDRSIREEITLWDGEKSDLLRRILDRHDEITDSDEGMSFRAFWDFIMHPASRDELEALLDKAWNIRELGDLLEDRRLRRVHFDWIFAGEQTQRRVAQLSSQLRRYLDDKAFWENRRIMDLLRSIEHKAVGHAEEPPSDAAFMEISGSRCDITLPMDYPLFMPPWRCPWTALCRKPVRKSWT</sequence>
<reference evidence="2" key="1">
    <citation type="submission" date="2021-08" db="EMBL/GenBank/DDBJ databases">
        <title>Comparative analyses of Brucepasteria parasyntrophica and Teretinema zuelzerae.</title>
        <authorList>
            <person name="Song Y."/>
            <person name="Brune A."/>
        </authorList>
    </citation>
    <scope>NUCLEOTIDE SEQUENCE</scope>
    <source>
        <strain evidence="2">DSM 1903</strain>
    </source>
</reference>
<dbReference type="EMBL" id="JAINWA010000001">
    <property type="protein sequence ID" value="MCD1653375.1"/>
    <property type="molecule type" value="Genomic_DNA"/>
</dbReference>